<dbReference type="InterPro" id="IPR036434">
    <property type="entry name" value="Beta_cellobiohydrolase_sf"/>
</dbReference>
<keyword evidence="1 4" id="KW-0326">Glycosidase</keyword>
<dbReference type="InterPro" id="IPR035986">
    <property type="entry name" value="PKD_dom_sf"/>
</dbReference>
<keyword evidence="1" id="KW-0136">Cellulose degradation</keyword>
<dbReference type="Proteomes" id="UP001320119">
    <property type="component" value="Chromosome"/>
</dbReference>
<dbReference type="PROSITE" id="PS50093">
    <property type="entry name" value="PKD"/>
    <property type="match status" value="2"/>
</dbReference>
<dbReference type="SMART" id="SM00089">
    <property type="entry name" value="PKD"/>
    <property type="match status" value="2"/>
</dbReference>
<feature type="signal peptide" evidence="1">
    <location>
        <begin position="1"/>
        <end position="37"/>
    </location>
</feature>
<keyword evidence="1" id="KW-0119">Carbohydrate metabolism</keyword>
<accession>A0AAN2BLF8</accession>
<keyword evidence="5" id="KW-1185">Reference proteome</keyword>
<dbReference type="InterPro" id="IPR022409">
    <property type="entry name" value="PKD/Chitinase_dom"/>
</dbReference>
<keyword evidence="1" id="KW-0732">Signal</keyword>
<evidence type="ECO:0000313" key="4">
    <source>
        <dbReference type="EMBL" id="BCD99017.1"/>
    </source>
</evidence>
<dbReference type="Pfam" id="PF18911">
    <property type="entry name" value="PKD_4"/>
    <property type="match status" value="2"/>
</dbReference>
<evidence type="ECO:0000259" key="3">
    <source>
        <dbReference type="PROSITE" id="PS50093"/>
    </source>
</evidence>
<dbReference type="GO" id="GO:0004553">
    <property type="term" value="F:hydrolase activity, hydrolyzing O-glycosyl compounds"/>
    <property type="evidence" value="ECO:0007669"/>
    <property type="project" value="InterPro"/>
</dbReference>
<dbReference type="EC" id="3.2.1.-" evidence="1"/>
<feature type="domain" description="PKD" evidence="3">
    <location>
        <begin position="134"/>
        <end position="178"/>
    </location>
</feature>
<dbReference type="RefSeq" id="WP_236983846.1">
    <property type="nucleotide sequence ID" value="NZ_AP023086.1"/>
</dbReference>
<feature type="region of interest" description="Disordered" evidence="2">
    <location>
        <begin position="610"/>
        <end position="630"/>
    </location>
</feature>
<dbReference type="SUPFAM" id="SSF51989">
    <property type="entry name" value="Glycosyl hydrolases family 6, cellulases"/>
    <property type="match status" value="1"/>
</dbReference>
<feature type="chain" id="PRO_5042664957" description="Glucanase" evidence="1">
    <location>
        <begin position="38"/>
        <end position="996"/>
    </location>
</feature>
<dbReference type="EMBL" id="AP023086">
    <property type="protein sequence ID" value="BCD99017.1"/>
    <property type="molecule type" value="Genomic_DNA"/>
</dbReference>
<proteinExistence type="inferred from homology"/>
<comment type="similarity">
    <text evidence="1">Belongs to the glycosyl hydrolase family 6.</text>
</comment>
<dbReference type="PANTHER" id="PTHR34876">
    <property type="match status" value="1"/>
</dbReference>
<dbReference type="SUPFAM" id="SSF49299">
    <property type="entry name" value="PKD domain"/>
    <property type="match status" value="2"/>
</dbReference>
<keyword evidence="1 4" id="KW-0378">Hydrolase</keyword>
<dbReference type="InterPro" id="IPR013783">
    <property type="entry name" value="Ig-like_fold"/>
</dbReference>
<dbReference type="InterPro" id="IPR000601">
    <property type="entry name" value="PKD_dom"/>
</dbReference>
<dbReference type="PRINTS" id="PR00733">
    <property type="entry name" value="GLHYDRLASE6"/>
</dbReference>
<dbReference type="Gene3D" id="3.20.20.40">
    <property type="entry name" value="1, 4-beta cellobiohydrolase"/>
    <property type="match status" value="1"/>
</dbReference>
<dbReference type="KEGG" id="marq:MARGE09_P3218"/>
<evidence type="ECO:0000256" key="2">
    <source>
        <dbReference type="SAM" id="MobiDB-lite"/>
    </source>
</evidence>
<dbReference type="CDD" id="cd00146">
    <property type="entry name" value="PKD"/>
    <property type="match status" value="2"/>
</dbReference>
<evidence type="ECO:0000256" key="1">
    <source>
        <dbReference type="RuleBase" id="RU361186"/>
    </source>
</evidence>
<keyword evidence="1" id="KW-0624">Polysaccharide degradation</keyword>
<dbReference type="InterPro" id="IPR016288">
    <property type="entry name" value="Beta_cellobiohydrolase"/>
</dbReference>
<reference evidence="4 5" key="1">
    <citation type="journal article" date="2022" name="IScience">
        <title>An ultrasensitive nanofiber-based assay for enzymatic hydrolysis and deep-sea microbial degradation of cellulose.</title>
        <authorList>
            <person name="Tsudome M."/>
            <person name="Tachioka M."/>
            <person name="Miyazaki M."/>
            <person name="Uchimura K."/>
            <person name="Tsuda M."/>
            <person name="Takaki Y."/>
            <person name="Deguchi S."/>
        </authorList>
    </citation>
    <scope>NUCLEOTIDE SEQUENCE [LARGE SCALE GENOMIC DNA]</scope>
    <source>
        <strain evidence="4 5">GE09</strain>
    </source>
</reference>
<evidence type="ECO:0000313" key="5">
    <source>
        <dbReference type="Proteomes" id="UP001320119"/>
    </source>
</evidence>
<dbReference type="GO" id="GO:0030245">
    <property type="term" value="P:cellulose catabolic process"/>
    <property type="evidence" value="ECO:0007669"/>
    <property type="project" value="UniProtKB-KW"/>
</dbReference>
<name>A0AAN2BLF8_9GAMM</name>
<dbReference type="AlphaFoldDB" id="A0AAN2BLF8"/>
<dbReference type="Pfam" id="PF01341">
    <property type="entry name" value="Glyco_hydro_6"/>
    <property type="match status" value="1"/>
</dbReference>
<dbReference type="Gene3D" id="2.60.120.200">
    <property type="match status" value="1"/>
</dbReference>
<organism evidence="4 5">
    <name type="scientific">Marinagarivorans cellulosilyticus</name>
    <dbReference type="NCBI Taxonomy" id="2721545"/>
    <lineage>
        <taxon>Bacteria</taxon>
        <taxon>Pseudomonadati</taxon>
        <taxon>Pseudomonadota</taxon>
        <taxon>Gammaproteobacteria</taxon>
        <taxon>Cellvibrionales</taxon>
        <taxon>Cellvibrionaceae</taxon>
        <taxon>Marinagarivorans</taxon>
    </lineage>
</organism>
<dbReference type="PANTHER" id="PTHR34876:SF4">
    <property type="entry name" value="1,4-BETA-D-GLUCAN CELLOBIOHYDROLASE C-RELATED"/>
    <property type="match status" value="1"/>
</dbReference>
<feature type="domain" description="PKD" evidence="3">
    <location>
        <begin position="189"/>
        <end position="258"/>
    </location>
</feature>
<sequence>MIKRPNKKYNLPNTGVRRPLFKAVALSFLAGSLAACGGGASSSSGDAGSSIRSIVPSSSLMASSSLAASSSVAVTSSVGAMSSSLANPPSSAAAGAPVADVSGTGPIVALATTEIIFKSDRSTDADGVIAGVVWDFGDGHQSTAINPRHTYAAPGTYNVQLTVSDNDGLTDTAIVPITMLDAVGEGLAPTAQISVSAERGEVPLAVTFDGRGSNASGNIVSYEWDFGGGNYAYGSTVDHVFHDALTHQVFLTVTDDKGLSHEVHAEVNAILAVPKGTPGEALQTQGNPFADSAFYVSPDIETLQNQSLEKVDPVADEQLYKDIKFVQQMPSAVWLDRTIAIYGGSDNGGRRPLSKDYATPGNTFLGHFDEAVAQQQALADSQGNLPPMTVVIIVYNLPDRDCAALASNGLLNETNDADGDGMPDGTGMQIYKEDYIDVIAEIFSKYPTLRIVAMLEPDGFPNMITNVGKMFPKCDAVSAAKVYEKALQYAIGKFAPMENVYTYMDIGHSGWLGWADNLSGAVTGFTRLVAGATDSGRLDVIKGFASNTSGYTPLREPYISNAFEDRMALASFYEWNQQVDELSFIDTLYDAFTAKGFPDDVGFIIDTARNGWGGPNRPTGEGAPGSKDDPNYRIDLRTHRGHWCNINEAGIGEIPQANPDASRPYLDAYYWMKPPGESDGISTPTDGVNDEGKSYDPMCGGESSNSTGVTADVLQNAPHAGSWFHEQFIMLIENAFPPLGSKAPDASTGGAKPAIVEDFEDYAVGAEPNNTWDIVKDGEAIIAVSDEMFYGLRGKSLKMTASEETQHNDAIAMLSLTSDQLGGAASHMFGRARVYIEDNGPEVGMKWTMVTATGNRGQDRDVQYRFGGADGNFAAALDSNGRGASCDLASSMAIPKGAWACLEWEMNPASGELNFWLDGEQINDLAIRGDASGCASRSWADGPSSFLEVNLGIGRYKPSGQQPQGQPETPAKPDVAMYVDDIALSSGRLGCGKVRK</sequence>
<dbReference type="Gene3D" id="2.60.40.10">
    <property type="entry name" value="Immunoglobulins"/>
    <property type="match status" value="2"/>
</dbReference>
<protein>
    <recommendedName>
        <fullName evidence="1">Glucanase</fullName>
        <ecNumber evidence="1">3.2.1.-</ecNumber>
    </recommendedName>
</protein>
<gene>
    <name evidence="4" type="ORF">MARGE09_P3218</name>
</gene>